<dbReference type="AlphaFoldDB" id="R7T7J3"/>
<keyword evidence="1" id="KW-0732">Signal</keyword>
<keyword evidence="4" id="KW-1185">Reference proteome</keyword>
<dbReference type="EnsemblMetazoa" id="CapteT211984">
    <property type="protein sequence ID" value="CapteP211984"/>
    <property type="gene ID" value="CapteG211984"/>
</dbReference>
<evidence type="ECO:0008006" key="5">
    <source>
        <dbReference type="Google" id="ProtNLM"/>
    </source>
</evidence>
<reference evidence="4" key="1">
    <citation type="submission" date="2012-12" db="EMBL/GenBank/DDBJ databases">
        <authorList>
            <person name="Hellsten U."/>
            <person name="Grimwood J."/>
            <person name="Chapman J.A."/>
            <person name="Shapiro H."/>
            <person name="Aerts A."/>
            <person name="Otillar R.P."/>
            <person name="Terry A.Y."/>
            <person name="Boore J.L."/>
            <person name="Simakov O."/>
            <person name="Marletaz F."/>
            <person name="Cho S.-J."/>
            <person name="Edsinger-Gonzales E."/>
            <person name="Havlak P."/>
            <person name="Kuo D.-H."/>
            <person name="Larsson T."/>
            <person name="Lv J."/>
            <person name="Arendt D."/>
            <person name="Savage R."/>
            <person name="Osoegawa K."/>
            <person name="de Jong P."/>
            <person name="Lindberg D.R."/>
            <person name="Seaver E.C."/>
            <person name="Weisblat D.A."/>
            <person name="Putnam N.H."/>
            <person name="Grigoriev I.V."/>
            <person name="Rokhsar D.S."/>
        </authorList>
    </citation>
    <scope>NUCLEOTIDE SEQUENCE</scope>
    <source>
        <strain evidence="4">I ESC-2004</strain>
    </source>
</reference>
<gene>
    <name evidence="2" type="ORF">CAPTEDRAFT_211984</name>
</gene>
<feature type="signal peptide" evidence="1">
    <location>
        <begin position="1"/>
        <end position="18"/>
    </location>
</feature>
<name>R7T7J3_CAPTE</name>
<sequence>MALITFLILQCFYKKTTVDKVTGMSKEKYVGDVLEKGATRTSMFYVYSMEEGARIAQAAAMTFAVAKNIIRQNRNFCYGPDTKVYLKGMKFTFDQTVVDAFLRPPMCELAAIPSSPRKRVSVRGKVTRVTKVTSTAGGSRQQKIYLQDRSGIAAVLQLWDSQVMPDITVSASLTAYAVVPKGNGAFCLSSTKSMEILMEVEEMVEGIVFAVDDG</sequence>
<evidence type="ECO:0000313" key="3">
    <source>
        <dbReference type="EnsemblMetazoa" id="CapteP211984"/>
    </source>
</evidence>
<evidence type="ECO:0000256" key="1">
    <source>
        <dbReference type="SAM" id="SignalP"/>
    </source>
</evidence>
<reference evidence="3" key="3">
    <citation type="submission" date="2015-06" db="UniProtKB">
        <authorList>
            <consortium name="EnsemblMetazoa"/>
        </authorList>
    </citation>
    <scope>IDENTIFICATION</scope>
</reference>
<evidence type="ECO:0000313" key="2">
    <source>
        <dbReference type="EMBL" id="ELT87385.1"/>
    </source>
</evidence>
<accession>R7T7J3</accession>
<organism evidence="2">
    <name type="scientific">Capitella teleta</name>
    <name type="common">Polychaete worm</name>
    <dbReference type="NCBI Taxonomy" id="283909"/>
    <lineage>
        <taxon>Eukaryota</taxon>
        <taxon>Metazoa</taxon>
        <taxon>Spiralia</taxon>
        <taxon>Lophotrochozoa</taxon>
        <taxon>Annelida</taxon>
        <taxon>Polychaeta</taxon>
        <taxon>Sedentaria</taxon>
        <taxon>Scolecida</taxon>
        <taxon>Capitellidae</taxon>
        <taxon>Capitella</taxon>
    </lineage>
</organism>
<protein>
    <recommendedName>
        <fullName evidence="5">Replication protein A OB domain-containing protein</fullName>
    </recommendedName>
</protein>
<reference evidence="2 4" key="2">
    <citation type="journal article" date="2013" name="Nature">
        <title>Insights into bilaterian evolution from three spiralian genomes.</title>
        <authorList>
            <person name="Simakov O."/>
            <person name="Marletaz F."/>
            <person name="Cho S.J."/>
            <person name="Edsinger-Gonzales E."/>
            <person name="Havlak P."/>
            <person name="Hellsten U."/>
            <person name="Kuo D.H."/>
            <person name="Larsson T."/>
            <person name="Lv J."/>
            <person name="Arendt D."/>
            <person name="Savage R."/>
            <person name="Osoegawa K."/>
            <person name="de Jong P."/>
            <person name="Grimwood J."/>
            <person name="Chapman J.A."/>
            <person name="Shapiro H."/>
            <person name="Aerts A."/>
            <person name="Otillar R.P."/>
            <person name="Terry A.Y."/>
            <person name="Boore J.L."/>
            <person name="Grigoriev I.V."/>
            <person name="Lindberg D.R."/>
            <person name="Seaver E.C."/>
            <person name="Weisblat D.A."/>
            <person name="Putnam N.H."/>
            <person name="Rokhsar D.S."/>
        </authorList>
    </citation>
    <scope>NUCLEOTIDE SEQUENCE</scope>
    <source>
        <strain evidence="2 4">I ESC-2004</strain>
    </source>
</reference>
<feature type="chain" id="PRO_5008786721" description="Replication protein A OB domain-containing protein" evidence="1">
    <location>
        <begin position="19"/>
        <end position="214"/>
    </location>
</feature>
<evidence type="ECO:0000313" key="4">
    <source>
        <dbReference type="Proteomes" id="UP000014760"/>
    </source>
</evidence>
<dbReference type="EMBL" id="KB312351">
    <property type="protein sequence ID" value="ELT87385.1"/>
    <property type="molecule type" value="Genomic_DNA"/>
</dbReference>
<dbReference type="HOGENOM" id="CLU_1290062_0_0_1"/>
<dbReference type="EMBL" id="AMQN01015910">
    <property type="status" value="NOT_ANNOTATED_CDS"/>
    <property type="molecule type" value="Genomic_DNA"/>
</dbReference>
<proteinExistence type="predicted"/>
<dbReference type="Proteomes" id="UP000014760">
    <property type="component" value="Unassembled WGS sequence"/>
</dbReference>